<keyword evidence="3" id="KW-0378">Hydrolase</keyword>
<dbReference type="InterPro" id="IPR005135">
    <property type="entry name" value="Endo/exonuclease/phosphatase"/>
</dbReference>
<dbReference type="OrthoDB" id="4316587at2"/>
<dbReference type="Proteomes" id="UP000309128">
    <property type="component" value="Unassembled WGS sequence"/>
</dbReference>
<protein>
    <submittedName>
        <fullName evidence="3">Endonuclease/exonuclease/phosphatase family protein</fullName>
    </submittedName>
</protein>
<dbReference type="GO" id="GO:0004527">
    <property type="term" value="F:exonuclease activity"/>
    <property type="evidence" value="ECO:0007669"/>
    <property type="project" value="UniProtKB-KW"/>
</dbReference>
<evidence type="ECO:0000259" key="2">
    <source>
        <dbReference type="Pfam" id="PF03372"/>
    </source>
</evidence>
<keyword evidence="1" id="KW-0472">Membrane</keyword>
<accession>A0A5S4F4M9</accession>
<feature type="transmembrane region" description="Helical" evidence="1">
    <location>
        <begin position="39"/>
        <end position="56"/>
    </location>
</feature>
<sequence>MPIFRVVLLALAALTATVLAFPRAVPNGIGHLGSLVETFLPWLALIVPVLLGLAWWRRSAVSALAALLPAAAWLVQFGGHVLPQEEQPHHLVAVQHNVSDENTDPAGAARALIAARPDLIGLEELVPAALPTWDAALRAEYRYRTVHGTVGLWSRHPLAEAAPVDIRPHDVGPDWNRGLRAVARTPHGDIAIYVAHLPSVRIGLGGFDSVRRDESARRLGAVLAAEPIDRILLLGDLNSTVDDRGLRPVLSLMTAPPRDFAFSWPARAPLARVDQILSRAMTVTEMQSLSRTGSDHLPIAANIRL</sequence>
<evidence type="ECO:0000256" key="1">
    <source>
        <dbReference type="SAM" id="Phobius"/>
    </source>
</evidence>
<dbReference type="GO" id="GO:0004519">
    <property type="term" value="F:endonuclease activity"/>
    <property type="evidence" value="ECO:0007669"/>
    <property type="project" value="UniProtKB-KW"/>
</dbReference>
<keyword evidence="3" id="KW-0255">Endonuclease</keyword>
<evidence type="ECO:0000313" key="3">
    <source>
        <dbReference type="EMBL" id="TMR11121.1"/>
    </source>
</evidence>
<feature type="domain" description="Endonuclease/exonuclease/phosphatase" evidence="2">
    <location>
        <begin position="95"/>
        <end position="296"/>
    </location>
</feature>
<dbReference type="Pfam" id="PF03372">
    <property type="entry name" value="Exo_endo_phos"/>
    <property type="match status" value="1"/>
</dbReference>
<gene>
    <name evidence="3" type="ORF">ETD86_36765</name>
</gene>
<keyword evidence="4" id="KW-1185">Reference proteome</keyword>
<proteinExistence type="predicted"/>
<dbReference type="InterPro" id="IPR036691">
    <property type="entry name" value="Endo/exonu/phosph_ase_sf"/>
</dbReference>
<feature type="transmembrane region" description="Helical" evidence="1">
    <location>
        <begin position="63"/>
        <end position="82"/>
    </location>
</feature>
<keyword evidence="1" id="KW-1133">Transmembrane helix</keyword>
<dbReference type="SUPFAM" id="SSF56219">
    <property type="entry name" value="DNase I-like"/>
    <property type="match status" value="1"/>
</dbReference>
<name>A0A5S4F4M9_9ACTN</name>
<keyword evidence="3" id="KW-0269">Exonuclease</keyword>
<dbReference type="RefSeq" id="WP_138671250.1">
    <property type="nucleotide sequence ID" value="NZ_VCKY01000166.1"/>
</dbReference>
<comment type="caution">
    <text evidence="3">The sequence shown here is derived from an EMBL/GenBank/DDBJ whole genome shotgun (WGS) entry which is preliminary data.</text>
</comment>
<keyword evidence="3" id="KW-0540">Nuclease</keyword>
<reference evidence="3 4" key="1">
    <citation type="submission" date="2019-05" db="EMBL/GenBank/DDBJ databases">
        <title>Draft genome sequence of Nonomuraea turkmeniaca DSM 43926.</title>
        <authorList>
            <person name="Saricaoglu S."/>
            <person name="Isik K."/>
        </authorList>
    </citation>
    <scope>NUCLEOTIDE SEQUENCE [LARGE SCALE GENOMIC DNA]</scope>
    <source>
        <strain evidence="3 4">DSM 43926</strain>
    </source>
</reference>
<evidence type="ECO:0000313" key="4">
    <source>
        <dbReference type="Proteomes" id="UP000309128"/>
    </source>
</evidence>
<dbReference type="AlphaFoldDB" id="A0A5S4F4M9"/>
<keyword evidence="1" id="KW-0812">Transmembrane</keyword>
<dbReference type="EMBL" id="VCKY01000166">
    <property type="protein sequence ID" value="TMR11121.1"/>
    <property type="molecule type" value="Genomic_DNA"/>
</dbReference>
<organism evidence="3 4">
    <name type="scientific">Nonomuraea turkmeniaca</name>
    <dbReference type="NCBI Taxonomy" id="103838"/>
    <lineage>
        <taxon>Bacteria</taxon>
        <taxon>Bacillati</taxon>
        <taxon>Actinomycetota</taxon>
        <taxon>Actinomycetes</taxon>
        <taxon>Streptosporangiales</taxon>
        <taxon>Streptosporangiaceae</taxon>
        <taxon>Nonomuraea</taxon>
    </lineage>
</organism>
<dbReference type="Gene3D" id="3.60.10.10">
    <property type="entry name" value="Endonuclease/exonuclease/phosphatase"/>
    <property type="match status" value="1"/>
</dbReference>